<organism evidence="1 2">
    <name type="scientific">Populus deltoides</name>
    <name type="common">Eastern poplar</name>
    <name type="synonym">Eastern cottonwood</name>
    <dbReference type="NCBI Taxonomy" id="3696"/>
    <lineage>
        <taxon>Eukaryota</taxon>
        <taxon>Viridiplantae</taxon>
        <taxon>Streptophyta</taxon>
        <taxon>Embryophyta</taxon>
        <taxon>Tracheophyta</taxon>
        <taxon>Spermatophyta</taxon>
        <taxon>Magnoliopsida</taxon>
        <taxon>eudicotyledons</taxon>
        <taxon>Gunneridae</taxon>
        <taxon>Pentapetalae</taxon>
        <taxon>rosids</taxon>
        <taxon>fabids</taxon>
        <taxon>Malpighiales</taxon>
        <taxon>Salicaceae</taxon>
        <taxon>Saliceae</taxon>
        <taxon>Populus</taxon>
    </lineage>
</organism>
<dbReference type="AlphaFoldDB" id="A0A8T2WWC0"/>
<gene>
    <name evidence="1" type="ORF">H0E87_026477</name>
</gene>
<dbReference type="Proteomes" id="UP000807159">
    <property type="component" value="Chromosome 16"/>
</dbReference>
<evidence type="ECO:0000313" key="1">
    <source>
        <dbReference type="EMBL" id="KAH8484732.1"/>
    </source>
</evidence>
<protein>
    <submittedName>
        <fullName evidence="1">Uncharacterized protein</fullName>
    </submittedName>
</protein>
<proteinExistence type="predicted"/>
<keyword evidence="2" id="KW-1185">Reference proteome</keyword>
<accession>A0A8T2WWC0</accession>
<dbReference type="EMBL" id="JACEGQ020000016">
    <property type="protein sequence ID" value="KAH8484732.1"/>
    <property type="molecule type" value="Genomic_DNA"/>
</dbReference>
<name>A0A8T2WWC0_POPDE</name>
<reference evidence="1" key="1">
    <citation type="journal article" date="2021" name="J. Hered.">
        <title>Genome Assembly of Salicaceae Populus deltoides (Eastern Cottonwood) I-69 Based on Nanopore Sequencing and Hi-C Technologies.</title>
        <authorList>
            <person name="Bai S."/>
            <person name="Wu H."/>
            <person name="Zhang J."/>
            <person name="Pan Z."/>
            <person name="Zhao W."/>
            <person name="Li Z."/>
            <person name="Tong C."/>
        </authorList>
    </citation>
    <scope>NUCLEOTIDE SEQUENCE</scope>
    <source>
        <tissue evidence="1">Leaf</tissue>
    </source>
</reference>
<evidence type="ECO:0000313" key="2">
    <source>
        <dbReference type="Proteomes" id="UP000807159"/>
    </source>
</evidence>
<sequence length="99" mass="10840">MVASSFFAAGMVKQTGFVYGVCDMEHWLLRPADFLNAACNASVRTQNEHAGWTAVRGLVPFLRGGEDNDEGQQCTHCPVKGHCFIMVQIGDAIALLKWP</sequence>
<comment type="caution">
    <text evidence="1">The sequence shown here is derived from an EMBL/GenBank/DDBJ whole genome shotgun (WGS) entry which is preliminary data.</text>
</comment>